<feature type="transmembrane region" description="Helical" evidence="5">
    <location>
        <begin position="100"/>
        <end position="120"/>
    </location>
</feature>
<evidence type="ECO:0000256" key="4">
    <source>
        <dbReference type="ARBA" id="ARBA00023136"/>
    </source>
</evidence>
<keyword evidence="2 5" id="KW-0812">Transmembrane</keyword>
<reference evidence="6" key="1">
    <citation type="submission" date="2020-11" db="EMBL/GenBank/DDBJ databases">
        <title>Bacterial whole genome sequence for Panacibacter sp. DH6.</title>
        <authorList>
            <person name="Le V."/>
            <person name="Ko S."/>
            <person name="Ahn C.-Y."/>
            <person name="Oh H.-M."/>
        </authorList>
    </citation>
    <scope>NUCLEOTIDE SEQUENCE</scope>
    <source>
        <strain evidence="6">DH6</strain>
    </source>
</reference>
<feature type="transmembrane region" description="Helical" evidence="5">
    <location>
        <begin position="47"/>
        <end position="65"/>
    </location>
</feature>
<keyword evidence="4 5" id="KW-0472">Membrane</keyword>
<evidence type="ECO:0000256" key="5">
    <source>
        <dbReference type="SAM" id="Phobius"/>
    </source>
</evidence>
<dbReference type="GO" id="GO:0016020">
    <property type="term" value="C:membrane"/>
    <property type="evidence" value="ECO:0007669"/>
    <property type="project" value="UniProtKB-SubCell"/>
</dbReference>
<dbReference type="Pfam" id="PF13564">
    <property type="entry name" value="DoxX_2"/>
    <property type="match status" value="1"/>
</dbReference>
<evidence type="ECO:0000256" key="3">
    <source>
        <dbReference type="ARBA" id="ARBA00022989"/>
    </source>
</evidence>
<comment type="caution">
    <text evidence="6">The sequence shown here is derived from an EMBL/GenBank/DDBJ whole genome shotgun (WGS) entry which is preliminary data.</text>
</comment>
<evidence type="ECO:0000313" key="7">
    <source>
        <dbReference type="Proteomes" id="UP000628448"/>
    </source>
</evidence>
<accession>A0A931E6E7</accession>
<dbReference type="Proteomes" id="UP000628448">
    <property type="component" value="Unassembled WGS sequence"/>
</dbReference>
<dbReference type="RefSeq" id="WP_196991129.1">
    <property type="nucleotide sequence ID" value="NZ_JADWYR010000002.1"/>
</dbReference>
<dbReference type="EMBL" id="JADWYR010000002">
    <property type="protein sequence ID" value="MBG9377027.1"/>
    <property type="molecule type" value="Genomic_DNA"/>
</dbReference>
<evidence type="ECO:0000256" key="1">
    <source>
        <dbReference type="ARBA" id="ARBA00004141"/>
    </source>
</evidence>
<dbReference type="AlphaFoldDB" id="A0A931E6E7"/>
<protein>
    <submittedName>
        <fullName evidence="6">DoxX family protein</fullName>
    </submittedName>
</protein>
<feature type="transmembrane region" description="Helical" evidence="5">
    <location>
        <begin position="7"/>
        <end position="27"/>
    </location>
</feature>
<organism evidence="6 7">
    <name type="scientific">Panacibacter microcysteis</name>
    <dbReference type="NCBI Taxonomy" id="2793269"/>
    <lineage>
        <taxon>Bacteria</taxon>
        <taxon>Pseudomonadati</taxon>
        <taxon>Bacteroidota</taxon>
        <taxon>Chitinophagia</taxon>
        <taxon>Chitinophagales</taxon>
        <taxon>Chitinophagaceae</taxon>
        <taxon>Panacibacter</taxon>
    </lineage>
</organism>
<evidence type="ECO:0000256" key="2">
    <source>
        <dbReference type="ARBA" id="ARBA00022692"/>
    </source>
</evidence>
<feature type="transmembrane region" description="Helical" evidence="5">
    <location>
        <begin position="70"/>
        <end position="88"/>
    </location>
</feature>
<dbReference type="InterPro" id="IPR032808">
    <property type="entry name" value="DoxX"/>
</dbReference>
<evidence type="ECO:0000313" key="6">
    <source>
        <dbReference type="EMBL" id="MBG9377027.1"/>
    </source>
</evidence>
<comment type="subcellular location">
    <subcellularLocation>
        <location evidence="1">Membrane</location>
        <topology evidence="1">Multi-pass membrane protein</topology>
    </subcellularLocation>
</comment>
<keyword evidence="7" id="KW-1185">Reference proteome</keyword>
<gene>
    <name evidence="6" type="ORF">I5907_12350</name>
</gene>
<sequence length="132" mass="14443">MSLNIKTIGIWLLKLLAAVIMLQTLFFKFTGAEESVYIFSTLGMEPWGRIGTGAMELVASILILIPSTTAFGALLAIGLMSGALFFHLTKLGIEIQGDGGLLFIYALLVFLASLILLIIYRAQIFRRLGLNF</sequence>
<keyword evidence="3 5" id="KW-1133">Transmembrane helix</keyword>
<proteinExistence type="predicted"/>
<name>A0A931E6E7_9BACT</name>